<feature type="region of interest" description="Disordered" evidence="1">
    <location>
        <begin position="1"/>
        <end position="20"/>
    </location>
</feature>
<evidence type="ECO:0000256" key="1">
    <source>
        <dbReference type="SAM" id="MobiDB-lite"/>
    </source>
</evidence>
<organism evidence="2 3">
    <name type="scientific">Pelagerythrobacter marensis</name>
    <dbReference type="NCBI Taxonomy" id="543877"/>
    <lineage>
        <taxon>Bacteria</taxon>
        <taxon>Pseudomonadati</taxon>
        <taxon>Pseudomonadota</taxon>
        <taxon>Alphaproteobacteria</taxon>
        <taxon>Sphingomonadales</taxon>
        <taxon>Erythrobacteraceae</taxon>
        <taxon>Pelagerythrobacter</taxon>
    </lineage>
</organism>
<evidence type="ECO:0000313" key="2">
    <source>
        <dbReference type="EMBL" id="AKM06876.1"/>
    </source>
</evidence>
<dbReference type="Proteomes" id="UP000037643">
    <property type="component" value="Chromosome"/>
</dbReference>
<name>A0A0G3X8C0_9SPHN</name>
<gene>
    <name evidence="2" type="ORF">AM2010_796</name>
</gene>
<feature type="compositionally biased region" description="Polar residues" evidence="1">
    <location>
        <begin position="1"/>
        <end position="17"/>
    </location>
</feature>
<dbReference type="EMBL" id="CP011805">
    <property type="protein sequence ID" value="AKM06876.1"/>
    <property type="molecule type" value="Genomic_DNA"/>
</dbReference>
<dbReference type="AlphaFoldDB" id="A0A0G3X8C0"/>
<evidence type="ECO:0000313" key="3">
    <source>
        <dbReference type="Proteomes" id="UP000037643"/>
    </source>
</evidence>
<reference evidence="2 3" key="1">
    <citation type="submission" date="2015-06" db="EMBL/GenBank/DDBJ databases">
        <authorList>
            <person name="Kim K.M."/>
        </authorList>
    </citation>
    <scope>NUCLEOTIDE SEQUENCE [LARGE SCALE GENOMIC DNA]</scope>
    <source>
        <strain evidence="2 3">KCTC 22370</strain>
    </source>
</reference>
<accession>A0A0G3X8C0</accession>
<dbReference type="KEGG" id="amx:AM2010_796"/>
<sequence length="281" mass="29825">MREHSTTQTIPYKSRATQPKGRLINDRSDIAGDRTRSGLLLLFRAGERPGVAALRRALSASGRVAISHESAPPRPAAGDGTVWAELLVDGMTFDLDGLAPGPGFPAGELRHTFEVTEALIANPGEALSLSAGPHIAGARATMPVVRVQMALGAELVRAFPGVTAVVWSPARSVMGRAFFMSLADKWLKGGPFPALGITAFRRALDGAVQSDGLAFFTGQELHFDATAFPDPVEATRIGLRLINVLIDSHALERPIELAAPDGAILTLRPSRNGRFVRVGRG</sequence>
<protein>
    <submittedName>
        <fullName evidence="2">Uncharacterized protein</fullName>
    </submittedName>
</protein>
<dbReference type="PATRIC" id="fig|543877.4.peg.804"/>
<keyword evidence="3" id="KW-1185">Reference proteome</keyword>
<proteinExistence type="predicted"/>
<dbReference type="STRING" id="543877.AM2010_796"/>